<evidence type="ECO:0000256" key="2">
    <source>
        <dbReference type="ARBA" id="ARBA00022448"/>
    </source>
</evidence>
<keyword evidence="4 12" id="KW-0812">Transmembrane</keyword>
<evidence type="ECO:0000256" key="13">
    <source>
        <dbReference type="RuleBase" id="RU003848"/>
    </source>
</evidence>
<dbReference type="EMBL" id="PFRD01000126">
    <property type="protein sequence ID" value="PJC55856.1"/>
    <property type="molecule type" value="Genomic_DNA"/>
</dbReference>
<evidence type="ECO:0000256" key="11">
    <source>
        <dbReference type="ARBA" id="ARBA00037847"/>
    </source>
</evidence>
<keyword evidence="6 12" id="KW-1133">Transmembrane helix</keyword>
<evidence type="ECO:0000256" key="12">
    <source>
        <dbReference type="HAMAP-Rule" id="MF_01398"/>
    </source>
</evidence>
<dbReference type="PANTHER" id="PTHR33445">
    <property type="entry name" value="ATP SYNTHASE SUBUNIT B', CHLOROPLASTIC"/>
    <property type="match status" value="1"/>
</dbReference>
<dbReference type="GO" id="GO:0046933">
    <property type="term" value="F:proton-transporting ATP synthase activity, rotational mechanism"/>
    <property type="evidence" value="ECO:0007669"/>
    <property type="project" value="UniProtKB-UniRule"/>
</dbReference>
<evidence type="ECO:0000256" key="1">
    <source>
        <dbReference type="ARBA" id="ARBA00005513"/>
    </source>
</evidence>
<evidence type="ECO:0000256" key="5">
    <source>
        <dbReference type="ARBA" id="ARBA00022781"/>
    </source>
</evidence>
<keyword evidence="2 12" id="KW-0813">Transport</keyword>
<keyword evidence="3 12" id="KW-0138">CF(0)</keyword>
<evidence type="ECO:0000313" key="15">
    <source>
        <dbReference type="EMBL" id="PJC55856.1"/>
    </source>
</evidence>
<dbReference type="InterPro" id="IPR005864">
    <property type="entry name" value="ATP_synth_F0_bsu_bac"/>
</dbReference>
<dbReference type="GO" id="GO:0045259">
    <property type="term" value="C:proton-transporting ATP synthase complex"/>
    <property type="evidence" value="ECO:0007669"/>
    <property type="project" value="UniProtKB-KW"/>
</dbReference>
<keyword evidence="9 12" id="KW-0066">ATP synthesis</keyword>
<comment type="function">
    <text evidence="12">Component of the F(0) channel, it forms part of the peripheral stalk, linking F(1) to F(0).</text>
</comment>
<dbReference type="InterPro" id="IPR002146">
    <property type="entry name" value="ATP_synth_b/b'su_bac/chlpt"/>
</dbReference>
<evidence type="ECO:0000256" key="6">
    <source>
        <dbReference type="ARBA" id="ARBA00022989"/>
    </source>
</evidence>
<sequence>MEEIINAFGIDIRLIIIQVVNFAIMMVVLVYFLYNPILNLLKSREEKIKQGIDDAEMAAHARSQAEEEKKEVLTAAHHEAGEVSLRAKKAAEVTANEIVSEAHDKASDVLKDASVKAEQLRAQIQKEAESEIAQTAILAAEKILRVKAQ</sequence>
<protein>
    <recommendedName>
        <fullName evidence="12">ATP synthase subunit b</fullName>
    </recommendedName>
    <alternativeName>
        <fullName evidence="12">ATP synthase F(0) sector subunit b</fullName>
    </alternativeName>
    <alternativeName>
        <fullName evidence="12">ATPase subunit I</fullName>
    </alternativeName>
    <alternativeName>
        <fullName evidence="12">F-type ATPase subunit b</fullName>
        <shortName evidence="12">F-ATPase subunit b</shortName>
    </alternativeName>
</protein>
<evidence type="ECO:0000256" key="8">
    <source>
        <dbReference type="ARBA" id="ARBA00023136"/>
    </source>
</evidence>
<evidence type="ECO:0000256" key="3">
    <source>
        <dbReference type="ARBA" id="ARBA00022547"/>
    </source>
</evidence>
<comment type="function">
    <text evidence="10 12">F(1)F(0) ATP synthase produces ATP from ADP in the presence of a proton or sodium gradient. F-type ATPases consist of two structural domains, F(1) containing the extramembraneous catalytic core and F(0) containing the membrane proton channel, linked together by a central stalk and a peripheral stalk. During catalysis, ATP synthesis in the catalytic domain of F(1) is coupled via a rotary mechanism of the central stalk subunits to proton translocation.</text>
</comment>
<evidence type="ECO:0000256" key="4">
    <source>
        <dbReference type="ARBA" id="ARBA00022692"/>
    </source>
</evidence>
<keyword evidence="7 12" id="KW-0406">Ion transport</keyword>
<keyword evidence="5 12" id="KW-0375">Hydrogen ion transport</keyword>
<organism evidence="15 16">
    <name type="scientific">Candidatus Kaiserbacteria bacterium CG_4_9_14_0_2_um_filter_41_32</name>
    <dbReference type="NCBI Taxonomy" id="1974601"/>
    <lineage>
        <taxon>Bacteria</taxon>
        <taxon>Candidatus Kaiseribacteriota</taxon>
    </lineage>
</organism>
<dbReference type="GO" id="GO:0012505">
    <property type="term" value="C:endomembrane system"/>
    <property type="evidence" value="ECO:0007669"/>
    <property type="project" value="UniProtKB-SubCell"/>
</dbReference>
<evidence type="ECO:0000256" key="7">
    <source>
        <dbReference type="ARBA" id="ARBA00023065"/>
    </source>
</evidence>
<dbReference type="Proteomes" id="UP000230391">
    <property type="component" value="Unassembled WGS sequence"/>
</dbReference>
<dbReference type="GO" id="GO:0005886">
    <property type="term" value="C:plasma membrane"/>
    <property type="evidence" value="ECO:0007669"/>
    <property type="project" value="UniProtKB-SubCell"/>
</dbReference>
<comment type="similarity">
    <text evidence="1 12 13">Belongs to the ATPase B chain family.</text>
</comment>
<keyword evidence="14" id="KW-0175">Coiled coil</keyword>
<reference evidence="16" key="1">
    <citation type="submission" date="2017-09" db="EMBL/GenBank/DDBJ databases">
        <title>Depth-based differentiation of microbial function through sediment-hosted aquifers and enrichment of novel symbionts in the deep terrestrial subsurface.</title>
        <authorList>
            <person name="Probst A.J."/>
            <person name="Ladd B."/>
            <person name="Jarett J.K."/>
            <person name="Geller-Mcgrath D.E."/>
            <person name="Sieber C.M.K."/>
            <person name="Emerson J.B."/>
            <person name="Anantharaman K."/>
            <person name="Thomas B.C."/>
            <person name="Malmstrom R."/>
            <person name="Stieglmeier M."/>
            <person name="Klingl A."/>
            <person name="Woyke T."/>
            <person name="Ryan C.M."/>
            <person name="Banfield J.F."/>
        </authorList>
    </citation>
    <scope>NUCLEOTIDE SEQUENCE [LARGE SCALE GENOMIC DNA]</scope>
</reference>
<keyword evidence="12" id="KW-1003">Cell membrane</keyword>
<dbReference type="PANTHER" id="PTHR33445:SF2">
    <property type="entry name" value="ATP SYNTHASE SUBUNIT B', CHLOROPLASTIC"/>
    <property type="match status" value="1"/>
</dbReference>
<accession>A0A2M8FDY8</accession>
<comment type="subunit">
    <text evidence="12">F-type ATPases have 2 components, F(1) - the catalytic core - and F(0) - the membrane proton channel. F(1) has five subunits: alpha(3), beta(3), gamma(1), delta(1), epsilon(1). F(0) has three main subunits: a(1), b(2) and c(10-14). The alpha and beta chains form an alternating ring which encloses part of the gamma chain. F(1) is attached to F(0) by a central stalk formed by the gamma and epsilon chains, while a peripheral stalk is formed by the delta and b chains.</text>
</comment>
<proteinExistence type="inferred from homology"/>
<evidence type="ECO:0000256" key="9">
    <source>
        <dbReference type="ARBA" id="ARBA00023310"/>
    </source>
</evidence>
<evidence type="ECO:0000256" key="14">
    <source>
        <dbReference type="SAM" id="Coils"/>
    </source>
</evidence>
<evidence type="ECO:0000313" key="16">
    <source>
        <dbReference type="Proteomes" id="UP000230391"/>
    </source>
</evidence>
<dbReference type="HAMAP" id="MF_01398">
    <property type="entry name" value="ATP_synth_b_bprime"/>
    <property type="match status" value="1"/>
</dbReference>
<dbReference type="NCBIfam" id="TIGR01144">
    <property type="entry name" value="ATP_synt_b"/>
    <property type="match status" value="1"/>
</dbReference>
<dbReference type="CDD" id="cd06503">
    <property type="entry name" value="ATP-synt_Fo_b"/>
    <property type="match status" value="1"/>
</dbReference>
<name>A0A2M8FDY8_9BACT</name>
<comment type="caution">
    <text evidence="15">The sequence shown here is derived from an EMBL/GenBank/DDBJ whole genome shotgun (WGS) entry which is preliminary data.</text>
</comment>
<keyword evidence="8 12" id="KW-0472">Membrane</keyword>
<dbReference type="GO" id="GO:0046961">
    <property type="term" value="F:proton-transporting ATPase activity, rotational mechanism"/>
    <property type="evidence" value="ECO:0007669"/>
    <property type="project" value="TreeGrafter"/>
</dbReference>
<dbReference type="InterPro" id="IPR050059">
    <property type="entry name" value="ATP_synthase_B_chain"/>
</dbReference>
<dbReference type="Pfam" id="PF00430">
    <property type="entry name" value="ATP-synt_B"/>
    <property type="match status" value="1"/>
</dbReference>
<comment type="subcellular location">
    <subcellularLocation>
        <location evidence="12">Cell membrane</location>
        <topology evidence="12">Single-pass membrane protein</topology>
    </subcellularLocation>
    <subcellularLocation>
        <location evidence="11">Endomembrane system</location>
        <topology evidence="11">Single-pass membrane protein</topology>
    </subcellularLocation>
</comment>
<evidence type="ECO:0000256" key="10">
    <source>
        <dbReference type="ARBA" id="ARBA00025198"/>
    </source>
</evidence>
<gene>
    <name evidence="12 15" type="primary">atpF</name>
    <name evidence="15" type="ORF">CO026_03450</name>
</gene>
<feature type="coiled-coil region" evidence="14">
    <location>
        <begin position="103"/>
        <end position="130"/>
    </location>
</feature>
<dbReference type="AlphaFoldDB" id="A0A2M8FDY8"/>
<feature type="transmembrane region" description="Helical" evidence="12">
    <location>
        <begin position="12"/>
        <end position="34"/>
    </location>
</feature>